<dbReference type="VEuPathDB" id="FungiDB:DNF11_1929"/>
<proteinExistence type="predicted"/>
<dbReference type="Proteomes" id="UP000269793">
    <property type="component" value="Chromosome III"/>
</dbReference>
<sequence length="444" mass="48172">MRRTSVRPSGNNLAGPSPSLPSCSSPDVPTHLREPPLQSLGLHRAAGAGDVSLVLFALENGQQVNQTIHGISPLHVAACMGFVPVINVLLAYGADVNIPKGKDKVAGPGVEGSTPLHFAAANGHLHAVRALLQHGARPQPLDRDMQTPESLASLNQHLQCTTLLKQWIQLYGKDGRIDPAATKSAFLWNDQSLLELTRESVQSRSPRLETDVLPPRESAMPGSSQSSPVHYDFKRRTSIPTLIEKASNPAISIRNALFPSSPSTPRLDELSPSFRIPRISSRASLTNLFGRRGTTQTFDEHVQSDGDPGHASYASSSRLDSFSSRNRSYPKSSTSAPTPPPSIPMHSSFGSPSNKQRYRLDQPASDQHSRSHFSMALASSHLRRLRSNSASTSAQEAERVCYNRARAHSEAAAQEPKRESLPGAWTDRSSIRSCDDDRQSDSSL</sequence>
<dbReference type="InterPro" id="IPR002110">
    <property type="entry name" value="Ankyrin_rpt"/>
</dbReference>
<evidence type="ECO:0000256" key="3">
    <source>
        <dbReference type="PROSITE-ProRule" id="PRU00023"/>
    </source>
</evidence>
<reference evidence="5 6" key="1">
    <citation type="submission" date="2018-10" db="EMBL/GenBank/DDBJ databases">
        <title>Complete genome sequence of Malassezia restricta CBS 7877.</title>
        <authorList>
            <person name="Morand S.C."/>
            <person name="Bertignac M."/>
            <person name="Iltis A."/>
            <person name="Kolder I."/>
            <person name="Pirovano W."/>
            <person name="Jourdain R."/>
            <person name="Clavaud C."/>
        </authorList>
    </citation>
    <scope>NUCLEOTIDE SEQUENCE [LARGE SCALE GENOMIC DNA]</scope>
    <source>
        <strain evidence="5 6">CBS 7877</strain>
    </source>
</reference>
<keyword evidence="6" id="KW-1185">Reference proteome</keyword>
<feature type="region of interest" description="Disordered" evidence="4">
    <location>
        <begin position="287"/>
        <end position="371"/>
    </location>
</feature>
<protein>
    <submittedName>
        <fullName evidence="5">Ankyrin repeat domain-containing protein 11</fullName>
    </submittedName>
</protein>
<evidence type="ECO:0000256" key="4">
    <source>
        <dbReference type="SAM" id="MobiDB-lite"/>
    </source>
</evidence>
<accession>A0A3G2S6E1</accession>
<dbReference type="AlphaFoldDB" id="A0A3G2S6E1"/>
<feature type="compositionally biased region" description="Low complexity" evidence="4">
    <location>
        <begin position="16"/>
        <end position="29"/>
    </location>
</feature>
<dbReference type="PANTHER" id="PTHR24173:SF74">
    <property type="entry name" value="ANKYRIN REPEAT DOMAIN-CONTAINING PROTEIN 16"/>
    <property type="match status" value="1"/>
</dbReference>
<feature type="compositionally biased region" description="Basic and acidic residues" evidence="4">
    <location>
        <begin position="429"/>
        <end position="444"/>
    </location>
</feature>
<feature type="region of interest" description="Disordered" evidence="4">
    <location>
        <begin position="1"/>
        <end position="35"/>
    </location>
</feature>
<evidence type="ECO:0000313" key="6">
    <source>
        <dbReference type="Proteomes" id="UP000269793"/>
    </source>
</evidence>
<keyword evidence="2 3" id="KW-0040">ANK repeat</keyword>
<feature type="compositionally biased region" description="Basic and acidic residues" evidence="4">
    <location>
        <begin position="298"/>
        <end position="308"/>
    </location>
</feature>
<keyword evidence="1" id="KW-0677">Repeat</keyword>
<gene>
    <name evidence="5" type="primary">ANKRD11</name>
    <name evidence="5" type="ORF">DNF11_1929</name>
</gene>
<dbReference type="PANTHER" id="PTHR24173">
    <property type="entry name" value="ANKYRIN REPEAT CONTAINING"/>
    <property type="match status" value="1"/>
</dbReference>
<dbReference type="STRING" id="425264.A0A3G2S6E1"/>
<dbReference type="SUPFAM" id="SSF48403">
    <property type="entry name" value="Ankyrin repeat"/>
    <property type="match status" value="1"/>
</dbReference>
<feature type="repeat" description="ANK" evidence="3">
    <location>
        <begin position="69"/>
        <end position="101"/>
    </location>
</feature>
<organism evidence="5 6">
    <name type="scientific">Malassezia restricta (strain ATCC 96810 / NBRC 103918 / CBS 7877)</name>
    <name type="common">Seborrheic dermatitis infection agent</name>
    <dbReference type="NCBI Taxonomy" id="425264"/>
    <lineage>
        <taxon>Eukaryota</taxon>
        <taxon>Fungi</taxon>
        <taxon>Dikarya</taxon>
        <taxon>Basidiomycota</taxon>
        <taxon>Ustilaginomycotina</taxon>
        <taxon>Malasseziomycetes</taxon>
        <taxon>Malasseziales</taxon>
        <taxon>Malasseziaceae</taxon>
        <taxon>Malassezia</taxon>
    </lineage>
</organism>
<evidence type="ECO:0000256" key="2">
    <source>
        <dbReference type="ARBA" id="ARBA00023043"/>
    </source>
</evidence>
<dbReference type="PROSITE" id="PS50297">
    <property type="entry name" value="ANK_REP_REGION"/>
    <property type="match status" value="2"/>
</dbReference>
<dbReference type="SMART" id="SM00248">
    <property type="entry name" value="ANK"/>
    <property type="match status" value="3"/>
</dbReference>
<evidence type="ECO:0000313" key="5">
    <source>
        <dbReference type="EMBL" id="AYO42879.1"/>
    </source>
</evidence>
<evidence type="ECO:0000256" key="1">
    <source>
        <dbReference type="ARBA" id="ARBA00022737"/>
    </source>
</evidence>
<dbReference type="EMBL" id="CP033150">
    <property type="protein sequence ID" value="AYO42879.1"/>
    <property type="molecule type" value="Genomic_DNA"/>
</dbReference>
<feature type="region of interest" description="Disordered" evidence="4">
    <location>
        <begin position="407"/>
        <end position="444"/>
    </location>
</feature>
<feature type="region of interest" description="Disordered" evidence="4">
    <location>
        <begin position="200"/>
        <end position="231"/>
    </location>
</feature>
<dbReference type="Gene3D" id="1.25.40.20">
    <property type="entry name" value="Ankyrin repeat-containing domain"/>
    <property type="match status" value="1"/>
</dbReference>
<dbReference type="PROSITE" id="PS50088">
    <property type="entry name" value="ANK_REPEAT"/>
    <property type="match status" value="2"/>
</dbReference>
<dbReference type="InterPro" id="IPR036770">
    <property type="entry name" value="Ankyrin_rpt-contain_sf"/>
</dbReference>
<feature type="compositionally biased region" description="Polar residues" evidence="4">
    <location>
        <begin position="1"/>
        <end position="14"/>
    </location>
</feature>
<name>A0A3G2S6E1_MALR7</name>
<dbReference type="OrthoDB" id="194358at2759"/>
<feature type="repeat" description="ANK" evidence="3">
    <location>
        <begin position="111"/>
        <end position="143"/>
    </location>
</feature>
<feature type="compositionally biased region" description="Low complexity" evidence="4">
    <location>
        <begin position="312"/>
        <end position="336"/>
    </location>
</feature>
<dbReference type="Pfam" id="PF12796">
    <property type="entry name" value="Ank_2"/>
    <property type="match status" value="2"/>
</dbReference>